<keyword evidence="3" id="KW-1185">Reference proteome</keyword>
<evidence type="ECO:0000313" key="2">
    <source>
        <dbReference type="EMBL" id="CAE6770206.1"/>
    </source>
</evidence>
<organism evidence="2 3">
    <name type="scientific">Nitrospira defluvii</name>
    <dbReference type="NCBI Taxonomy" id="330214"/>
    <lineage>
        <taxon>Bacteria</taxon>
        <taxon>Pseudomonadati</taxon>
        <taxon>Nitrospirota</taxon>
        <taxon>Nitrospiria</taxon>
        <taxon>Nitrospirales</taxon>
        <taxon>Nitrospiraceae</taxon>
        <taxon>Nitrospira</taxon>
    </lineage>
</organism>
<dbReference type="Pfam" id="PF09722">
    <property type="entry name" value="Xre_MbcA_ParS_C"/>
    <property type="match status" value="1"/>
</dbReference>
<proteinExistence type="predicted"/>
<accession>A0ABM8RTA2</accession>
<protein>
    <recommendedName>
        <fullName evidence="1">Antitoxin Xre/MbcA/ParS-like toxin-binding domain-containing protein</fullName>
    </recommendedName>
</protein>
<dbReference type="EMBL" id="CAJNBJ010000017">
    <property type="protein sequence ID" value="CAE6770206.1"/>
    <property type="molecule type" value="Genomic_DNA"/>
</dbReference>
<dbReference type="Proteomes" id="UP000675880">
    <property type="component" value="Unassembled WGS sequence"/>
</dbReference>
<evidence type="ECO:0000259" key="1">
    <source>
        <dbReference type="Pfam" id="PF09722"/>
    </source>
</evidence>
<gene>
    <name evidence="2" type="ORF">NSPZN2_40244</name>
</gene>
<sequence>MMDVNGVISRTVDVFGEAEKAQAWLDRPNRVLVGATPRSLLSTPEGREQVLTLLGRIEHGVHS</sequence>
<reference evidence="2 3" key="1">
    <citation type="submission" date="2021-02" db="EMBL/GenBank/DDBJ databases">
        <authorList>
            <person name="Han P."/>
        </authorList>
    </citation>
    <scope>NUCLEOTIDE SEQUENCE [LARGE SCALE GENOMIC DNA]</scope>
    <source>
        <strain evidence="2">Candidatus Nitrospira sp. ZN2</strain>
    </source>
</reference>
<feature type="domain" description="Antitoxin Xre/MbcA/ParS-like toxin-binding" evidence="1">
    <location>
        <begin position="13"/>
        <end position="60"/>
    </location>
</feature>
<dbReference type="InterPro" id="IPR024467">
    <property type="entry name" value="Xre/MbcA/ParS-like_toxin-bd"/>
</dbReference>
<evidence type="ECO:0000313" key="3">
    <source>
        <dbReference type="Proteomes" id="UP000675880"/>
    </source>
</evidence>
<comment type="caution">
    <text evidence="2">The sequence shown here is derived from an EMBL/GenBank/DDBJ whole genome shotgun (WGS) entry which is preliminary data.</text>
</comment>
<name>A0ABM8RTA2_9BACT</name>